<proteinExistence type="predicted"/>
<dbReference type="EMBL" id="LOHZ01000023">
    <property type="protein sequence ID" value="KYO66952.1"/>
    <property type="molecule type" value="Genomic_DNA"/>
</dbReference>
<dbReference type="SUPFAM" id="SSF81301">
    <property type="entry name" value="Nucleotidyltransferase"/>
    <property type="match status" value="1"/>
</dbReference>
<dbReference type="CDD" id="cd05403">
    <property type="entry name" value="NT_KNTase_like"/>
    <property type="match status" value="1"/>
</dbReference>
<protein>
    <recommendedName>
        <fullName evidence="1">Polymerase beta nucleotidyltransferase domain-containing protein</fullName>
    </recommendedName>
</protein>
<dbReference type="NCBIfam" id="NF047752">
    <property type="entry name" value="MntA_antitoxin"/>
    <property type="match status" value="1"/>
</dbReference>
<dbReference type="PANTHER" id="PTHR43852">
    <property type="entry name" value="NUCLEOTIDYLTRANSFERASE"/>
    <property type="match status" value="1"/>
</dbReference>
<dbReference type="PANTHER" id="PTHR43852:SF3">
    <property type="entry name" value="NUCLEOTIDYLTRANSFERASE"/>
    <property type="match status" value="1"/>
</dbReference>
<dbReference type="RefSeq" id="WP_068747927.1">
    <property type="nucleotide sequence ID" value="NZ_LOHZ01000023.1"/>
</dbReference>
<accession>A0A162MQM4</accession>
<dbReference type="InterPro" id="IPR043519">
    <property type="entry name" value="NT_sf"/>
</dbReference>
<dbReference type="InterPro" id="IPR041633">
    <property type="entry name" value="Polbeta"/>
</dbReference>
<reference evidence="2 3" key="1">
    <citation type="submission" date="2015-12" db="EMBL/GenBank/DDBJ databases">
        <title>Draft genome of Thermovenabulum gondwanense isolated from a red thermophilic microbial mat colonisisng an outflow channel of a bore well.</title>
        <authorList>
            <person name="Patel B.K."/>
        </authorList>
    </citation>
    <scope>NUCLEOTIDE SEQUENCE [LARGE SCALE GENOMIC DNA]</scope>
    <source>
        <strain evidence="2 3">R270</strain>
    </source>
</reference>
<dbReference type="Gene3D" id="3.30.460.10">
    <property type="entry name" value="Beta Polymerase, domain 2"/>
    <property type="match status" value="1"/>
</dbReference>
<name>A0A162MQM4_9FIRM</name>
<feature type="domain" description="Polymerase beta nucleotidyltransferase" evidence="1">
    <location>
        <begin position="18"/>
        <end position="114"/>
    </location>
</feature>
<keyword evidence="3" id="KW-1185">Reference proteome</keyword>
<dbReference type="AlphaFoldDB" id="A0A162MQM4"/>
<evidence type="ECO:0000259" key="1">
    <source>
        <dbReference type="Pfam" id="PF18765"/>
    </source>
</evidence>
<dbReference type="Proteomes" id="UP000075737">
    <property type="component" value="Unassembled WGS sequence"/>
</dbReference>
<dbReference type="OrthoDB" id="360741at2"/>
<sequence>MIKYGKKLPEDILNRALEKLPEVFKNYPEIIAAYIYGSYATGKTTDLSDIDIAVLLKTKATDKEIFDMELKLIGDISDALETDEFDLVILNNCPPYLKYEVISSNKLIYEKDKEARCDFQVRAFEEYFDVKHIYDEYNYYLKKSIKEGRFLA</sequence>
<gene>
    <name evidence="2" type="ORF">ATZ99_07690</name>
</gene>
<dbReference type="InterPro" id="IPR052930">
    <property type="entry name" value="TA_antitoxin_MntA"/>
</dbReference>
<evidence type="ECO:0000313" key="3">
    <source>
        <dbReference type="Proteomes" id="UP000075737"/>
    </source>
</evidence>
<dbReference type="Pfam" id="PF18765">
    <property type="entry name" value="Polbeta"/>
    <property type="match status" value="1"/>
</dbReference>
<comment type="caution">
    <text evidence="2">The sequence shown here is derived from an EMBL/GenBank/DDBJ whole genome shotgun (WGS) entry which is preliminary data.</text>
</comment>
<organism evidence="2 3">
    <name type="scientific">Thermovenabulum gondwanense</name>
    <dbReference type="NCBI Taxonomy" id="520767"/>
    <lineage>
        <taxon>Bacteria</taxon>
        <taxon>Bacillati</taxon>
        <taxon>Bacillota</taxon>
        <taxon>Clostridia</taxon>
        <taxon>Thermosediminibacterales</taxon>
        <taxon>Thermosediminibacteraceae</taxon>
        <taxon>Thermovenabulum</taxon>
    </lineage>
</organism>
<evidence type="ECO:0000313" key="2">
    <source>
        <dbReference type="EMBL" id="KYO66952.1"/>
    </source>
</evidence>
<dbReference type="STRING" id="520767.ATZ99_07690"/>